<protein>
    <submittedName>
        <fullName evidence="1">20004_t:CDS:1</fullName>
    </submittedName>
</protein>
<evidence type="ECO:0000313" key="1">
    <source>
        <dbReference type="EMBL" id="CAG8818364.1"/>
    </source>
</evidence>
<keyword evidence="2" id="KW-1185">Reference proteome</keyword>
<accession>A0ACA9RYS9</accession>
<feature type="non-terminal residue" evidence="1">
    <location>
        <position position="405"/>
    </location>
</feature>
<name>A0ACA9RYS9_9GLOM</name>
<gene>
    <name evidence="1" type="ORF">RPERSI_LOCUS24894</name>
</gene>
<evidence type="ECO:0000313" key="2">
    <source>
        <dbReference type="Proteomes" id="UP000789920"/>
    </source>
</evidence>
<comment type="caution">
    <text evidence="1">The sequence shown here is derived from an EMBL/GenBank/DDBJ whole genome shotgun (WGS) entry which is preliminary data.</text>
</comment>
<feature type="non-terminal residue" evidence="1">
    <location>
        <position position="1"/>
    </location>
</feature>
<sequence>NIPEFTSNLVEVCEGWNALQFAMEINNTEAIKCLLKKSKSAYRDISIKNSKGFNVLGQMIYDNQIETLEWILEHIPEFEYGIVKKAPASKYIPIKNNKGFNFLGQIIFNNHLEILKWVLDNIPELKNEIVEVCDGWNAFQFAMNLNNFEAAKHLLEKTFVYRSITIKDIFGFNILCHVIQFNNLEMLQWILDNIPEFINNTTVVSGEWNALQFAMDINNPDADNTTIKNSSGLNILGYVIYNNELDLLEWILDNIPKFITEIIEVCENQNALEFAMNINNPVVIKYLLKKAQVYQDAKIKNNLEQNVLGHVIYHNQVELLEWILINISEFKNSVVEVCKNYNALQFAMHQLNIAAIKCILYNSYNYRDTSIRYKELNILGYIIYHNLLEALQWILENIPEFRDEI</sequence>
<organism evidence="1 2">
    <name type="scientific">Racocetra persica</name>
    <dbReference type="NCBI Taxonomy" id="160502"/>
    <lineage>
        <taxon>Eukaryota</taxon>
        <taxon>Fungi</taxon>
        <taxon>Fungi incertae sedis</taxon>
        <taxon>Mucoromycota</taxon>
        <taxon>Glomeromycotina</taxon>
        <taxon>Glomeromycetes</taxon>
        <taxon>Diversisporales</taxon>
        <taxon>Gigasporaceae</taxon>
        <taxon>Racocetra</taxon>
    </lineage>
</organism>
<reference evidence="1" key="1">
    <citation type="submission" date="2021-06" db="EMBL/GenBank/DDBJ databases">
        <authorList>
            <person name="Kallberg Y."/>
            <person name="Tangrot J."/>
            <person name="Rosling A."/>
        </authorList>
    </citation>
    <scope>NUCLEOTIDE SEQUENCE</scope>
    <source>
        <strain evidence="1">MA461A</strain>
    </source>
</reference>
<proteinExistence type="predicted"/>
<dbReference type="EMBL" id="CAJVQC010080921">
    <property type="protein sequence ID" value="CAG8818364.1"/>
    <property type="molecule type" value="Genomic_DNA"/>
</dbReference>
<dbReference type="Proteomes" id="UP000789920">
    <property type="component" value="Unassembled WGS sequence"/>
</dbReference>